<name>A0A0E9SRE0_ANGAN</name>
<proteinExistence type="predicted"/>
<reference evidence="1" key="2">
    <citation type="journal article" date="2015" name="Fish Shellfish Immunol.">
        <title>Early steps in the European eel (Anguilla anguilla)-Vibrio vulnificus interaction in the gills: Role of the RtxA13 toxin.</title>
        <authorList>
            <person name="Callol A."/>
            <person name="Pajuelo D."/>
            <person name="Ebbesson L."/>
            <person name="Teles M."/>
            <person name="MacKenzie S."/>
            <person name="Amaro C."/>
        </authorList>
    </citation>
    <scope>NUCLEOTIDE SEQUENCE</scope>
</reference>
<organism evidence="1">
    <name type="scientific">Anguilla anguilla</name>
    <name type="common">European freshwater eel</name>
    <name type="synonym">Muraena anguilla</name>
    <dbReference type="NCBI Taxonomy" id="7936"/>
    <lineage>
        <taxon>Eukaryota</taxon>
        <taxon>Metazoa</taxon>
        <taxon>Chordata</taxon>
        <taxon>Craniata</taxon>
        <taxon>Vertebrata</taxon>
        <taxon>Euteleostomi</taxon>
        <taxon>Actinopterygii</taxon>
        <taxon>Neopterygii</taxon>
        <taxon>Teleostei</taxon>
        <taxon>Anguilliformes</taxon>
        <taxon>Anguillidae</taxon>
        <taxon>Anguilla</taxon>
    </lineage>
</organism>
<sequence>MCIGSEPEETGVVDPSNTNIQTRLDLGQATRPAAGFGTSSGPKVAEITELNRSTMIMFTLHCSFCGANNCTQ</sequence>
<dbReference type="EMBL" id="GBXM01064653">
    <property type="protein sequence ID" value="JAH43924.1"/>
    <property type="molecule type" value="Transcribed_RNA"/>
</dbReference>
<dbReference type="AlphaFoldDB" id="A0A0E9SRE0"/>
<evidence type="ECO:0000313" key="1">
    <source>
        <dbReference type="EMBL" id="JAH43924.1"/>
    </source>
</evidence>
<accession>A0A0E9SRE0</accession>
<reference evidence="1" key="1">
    <citation type="submission" date="2014-11" db="EMBL/GenBank/DDBJ databases">
        <authorList>
            <person name="Amaro Gonzalez C."/>
        </authorList>
    </citation>
    <scope>NUCLEOTIDE SEQUENCE</scope>
</reference>
<protein>
    <submittedName>
        <fullName evidence="1">Uncharacterized protein</fullName>
    </submittedName>
</protein>